<evidence type="ECO:0000256" key="4">
    <source>
        <dbReference type="ARBA" id="ARBA00022723"/>
    </source>
</evidence>
<accession>A0A2G9H1K2</accession>
<keyword evidence="4 10" id="KW-0479">Metal-binding</keyword>
<dbReference type="InterPro" id="IPR050295">
    <property type="entry name" value="Plant_2OG-oxidoreductases"/>
</dbReference>
<keyword evidence="8 10" id="KW-0408">Iron</keyword>
<keyword evidence="5" id="KW-0847">Vitamin C</keyword>
<evidence type="ECO:0000256" key="2">
    <source>
        <dbReference type="ARBA" id="ARBA00001962"/>
    </source>
</evidence>
<evidence type="ECO:0000313" key="13">
    <source>
        <dbReference type="Proteomes" id="UP000231279"/>
    </source>
</evidence>
<dbReference type="SUPFAM" id="SSF51197">
    <property type="entry name" value="Clavaminate synthase-like"/>
    <property type="match status" value="1"/>
</dbReference>
<evidence type="ECO:0000259" key="11">
    <source>
        <dbReference type="PROSITE" id="PS51471"/>
    </source>
</evidence>
<dbReference type="GO" id="GO:0009813">
    <property type="term" value="P:flavonoid biosynthetic process"/>
    <property type="evidence" value="ECO:0007669"/>
    <property type="project" value="UniProtKB-KW"/>
</dbReference>
<dbReference type="Proteomes" id="UP000231279">
    <property type="component" value="Unassembled WGS sequence"/>
</dbReference>
<dbReference type="EC" id="1.14.11.23" evidence="12"/>
<evidence type="ECO:0000313" key="12">
    <source>
        <dbReference type="EMBL" id="PIN11383.1"/>
    </source>
</evidence>
<dbReference type="GO" id="GO:0046872">
    <property type="term" value="F:metal ion binding"/>
    <property type="evidence" value="ECO:0007669"/>
    <property type="project" value="UniProtKB-KW"/>
</dbReference>
<comment type="caution">
    <text evidence="12">The sequence shown here is derived from an EMBL/GenBank/DDBJ whole genome shotgun (WGS) entry which is preliminary data.</text>
</comment>
<evidence type="ECO:0000256" key="10">
    <source>
        <dbReference type="RuleBase" id="RU003682"/>
    </source>
</evidence>
<evidence type="ECO:0000256" key="1">
    <source>
        <dbReference type="ARBA" id="ARBA00001961"/>
    </source>
</evidence>
<gene>
    <name evidence="12" type="ORF">CDL12_16005</name>
</gene>
<dbReference type="GO" id="GO:0031418">
    <property type="term" value="F:L-ascorbic acid binding"/>
    <property type="evidence" value="ECO:0007669"/>
    <property type="project" value="UniProtKB-KW"/>
</dbReference>
<dbReference type="GO" id="GO:0016706">
    <property type="term" value="F:2-oxoglutarate-dependent dioxygenase activity"/>
    <property type="evidence" value="ECO:0007669"/>
    <property type="project" value="UniProtKB-ARBA"/>
</dbReference>
<proteinExistence type="inferred from homology"/>
<dbReference type="Gene3D" id="2.60.120.330">
    <property type="entry name" value="B-lactam Antibiotic, Isopenicillin N Synthase, Chain"/>
    <property type="match status" value="1"/>
</dbReference>
<feature type="domain" description="Fe2OG dioxygenase" evidence="11">
    <location>
        <begin position="192"/>
        <end position="292"/>
    </location>
</feature>
<keyword evidence="6" id="KW-0223">Dioxygenase</keyword>
<dbReference type="OrthoDB" id="288590at2759"/>
<keyword evidence="13" id="KW-1185">Reference proteome</keyword>
<dbReference type="PANTHER" id="PTHR47991">
    <property type="entry name" value="OXOGLUTARATE/IRON-DEPENDENT DIOXYGENASE"/>
    <property type="match status" value="1"/>
</dbReference>
<evidence type="ECO:0000256" key="7">
    <source>
        <dbReference type="ARBA" id="ARBA00023002"/>
    </source>
</evidence>
<dbReference type="GO" id="GO:0009805">
    <property type="term" value="P:coumarin biosynthetic process"/>
    <property type="evidence" value="ECO:0007669"/>
    <property type="project" value="UniProtKB-ARBA"/>
</dbReference>
<keyword evidence="9" id="KW-0284">Flavonoid biosynthesis</keyword>
<evidence type="ECO:0000256" key="6">
    <source>
        <dbReference type="ARBA" id="ARBA00022964"/>
    </source>
</evidence>
<dbReference type="InterPro" id="IPR027443">
    <property type="entry name" value="IPNS-like_sf"/>
</dbReference>
<dbReference type="GO" id="GO:0002238">
    <property type="term" value="P:response to molecule of fungal origin"/>
    <property type="evidence" value="ECO:0007669"/>
    <property type="project" value="UniProtKB-ARBA"/>
</dbReference>
<evidence type="ECO:0000256" key="5">
    <source>
        <dbReference type="ARBA" id="ARBA00022896"/>
    </source>
</evidence>
<dbReference type="EMBL" id="NKXS01002942">
    <property type="protein sequence ID" value="PIN11383.1"/>
    <property type="molecule type" value="Genomic_DNA"/>
</dbReference>
<comment type="cofactor">
    <cofactor evidence="2">
        <name>Fe cation</name>
        <dbReference type="ChEBI" id="CHEBI:24875"/>
    </cofactor>
</comment>
<dbReference type="InterPro" id="IPR044861">
    <property type="entry name" value="IPNS-like_FE2OG_OXY"/>
</dbReference>
<keyword evidence="7 10" id="KW-0560">Oxidoreductase</keyword>
<dbReference type="Pfam" id="PF14226">
    <property type="entry name" value="DIOX_N"/>
    <property type="match status" value="1"/>
</dbReference>
<evidence type="ECO:0000256" key="8">
    <source>
        <dbReference type="ARBA" id="ARBA00023004"/>
    </source>
</evidence>
<protein>
    <submittedName>
        <fullName evidence="12">Iron/ascorbate family oxidoreductase</fullName>
        <ecNumber evidence="12">1.14.11.23</ecNumber>
    </submittedName>
</protein>
<dbReference type="InterPro" id="IPR026992">
    <property type="entry name" value="DIOX_N"/>
</dbReference>
<dbReference type="InterPro" id="IPR005123">
    <property type="entry name" value="Oxoglu/Fe-dep_dioxygenase_dom"/>
</dbReference>
<dbReference type="FunFam" id="2.60.120.330:FF:000009">
    <property type="entry name" value="Flavonol synthase"/>
    <property type="match status" value="1"/>
</dbReference>
<evidence type="ECO:0000256" key="9">
    <source>
        <dbReference type="ARBA" id="ARBA00023241"/>
    </source>
</evidence>
<comment type="cofactor">
    <cofactor evidence="1">
        <name>L-ascorbate</name>
        <dbReference type="ChEBI" id="CHEBI:38290"/>
    </cofactor>
</comment>
<name>A0A2G9H1K2_9LAMI</name>
<dbReference type="PROSITE" id="PS51471">
    <property type="entry name" value="FE2OG_OXY"/>
    <property type="match status" value="1"/>
</dbReference>
<dbReference type="Pfam" id="PF03171">
    <property type="entry name" value="2OG-FeII_Oxy"/>
    <property type="match status" value="1"/>
</dbReference>
<dbReference type="AlphaFoldDB" id="A0A2G9H1K2"/>
<evidence type="ECO:0000256" key="3">
    <source>
        <dbReference type="ARBA" id="ARBA00008056"/>
    </source>
</evidence>
<dbReference type="STRING" id="429701.A0A2G9H1K2"/>
<reference evidence="13" key="1">
    <citation type="journal article" date="2018" name="Gigascience">
        <title>Genome assembly of the Pink Ipe (Handroanthus impetiginosus, Bignoniaceae), a highly valued, ecologically keystone Neotropical timber forest tree.</title>
        <authorList>
            <person name="Silva-Junior O.B."/>
            <person name="Grattapaglia D."/>
            <person name="Novaes E."/>
            <person name="Collevatti R.G."/>
        </authorList>
    </citation>
    <scope>NUCLEOTIDE SEQUENCE [LARGE SCALE GENOMIC DNA]</scope>
    <source>
        <strain evidence="13">cv. UFG-1</strain>
    </source>
</reference>
<dbReference type="GO" id="GO:0046148">
    <property type="term" value="P:pigment biosynthetic process"/>
    <property type="evidence" value="ECO:0007669"/>
    <property type="project" value="UniProtKB-ARBA"/>
</dbReference>
<sequence>MERVQTVASSWNEDLPPEFIRPENEQPRFTTYEGQPLQIPVVDFKVSDEKNLVQTIFDASSKWGLFQIVNHGIPSEVIGNLQRVGKQFFELSQEEKEAYAKDPESNSIEGYGTKLQKSNQGKKGWVDHLFNKVWPPEAVDYRFWPRNPPDYRKATEEYAKHLHEVVDNLLKYLSLGLGLAAEELKSAVGGAELVYNLKINYYPPCPRPDLALGVPAHSDLCGFTILVPSEVHGLQVFRDEVWYDVAYVPNALIIHIGDQIEIFSNGKYKAVLHRSTVNKEKTRMSWPVFIEPPPNLEVGPHPKLINEQNPPKYKTKKFCDYAYCKLNKIPQ</sequence>
<organism evidence="12 13">
    <name type="scientific">Handroanthus impetiginosus</name>
    <dbReference type="NCBI Taxonomy" id="429701"/>
    <lineage>
        <taxon>Eukaryota</taxon>
        <taxon>Viridiplantae</taxon>
        <taxon>Streptophyta</taxon>
        <taxon>Embryophyta</taxon>
        <taxon>Tracheophyta</taxon>
        <taxon>Spermatophyta</taxon>
        <taxon>Magnoliopsida</taxon>
        <taxon>eudicotyledons</taxon>
        <taxon>Gunneridae</taxon>
        <taxon>Pentapetalae</taxon>
        <taxon>asterids</taxon>
        <taxon>lamiids</taxon>
        <taxon>Lamiales</taxon>
        <taxon>Bignoniaceae</taxon>
        <taxon>Crescentiina</taxon>
        <taxon>Tabebuia alliance</taxon>
        <taxon>Handroanthus</taxon>
    </lineage>
</organism>
<comment type="similarity">
    <text evidence="3 10">Belongs to the iron/ascorbate-dependent oxidoreductase family.</text>
</comment>